<dbReference type="Proteomes" id="UP000645217">
    <property type="component" value="Unassembled WGS sequence"/>
</dbReference>
<comment type="caution">
    <text evidence="1">The sequence shown here is derived from an EMBL/GenBank/DDBJ whole genome shotgun (WGS) entry which is preliminary data.</text>
</comment>
<keyword evidence="2" id="KW-1185">Reference proteome</keyword>
<dbReference type="AlphaFoldDB" id="A0A917VC53"/>
<organism evidence="1 2">
    <name type="scientific">Sphaerisporangium melleum</name>
    <dbReference type="NCBI Taxonomy" id="321316"/>
    <lineage>
        <taxon>Bacteria</taxon>
        <taxon>Bacillati</taxon>
        <taxon>Actinomycetota</taxon>
        <taxon>Actinomycetes</taxon>
        <taxon>Streptosporangiales</taxon>
        <taxon>Streptosporangiaceae</taxon>
        <taxon>Sphaerisporangium</taxon>
    </lineage>
</organism>
<name>A0A917VC53_9ACTN</name>
<dbReference type="EMBL" id="BMNT01000001">
    <property type="protein sequence ID" value="GGK61795.1"/>
    <property type="molecule type" value="Genomic_DNA"/>
</dbReference>
<proteinExistence type="predicted"/>
<evidence type="ECO:0000313" key="2">
    <source>
        <dbReference type="Proteomes" id="UP000645217"/>
    </source>
</evidence>
<gene>
    <name evidence="1" type="ORF">GCM10007964_01210</name>
</gene>
<evidence type="ECO:0000313" key="1">
    <source>
        <dbReference type="EMBL" id="GGK61795.1"/>
    </source>
</evidence>
<reference evidence="1" key="1">
    <citation type="journal article" date="2014" name="Int. J. Syst. Evol. Microbiol.">
        <title>Complete genome sequence of Corynebacterium casei LMG S-19264T (=DSM 44701T), isolated from a smear-ripened cheese.</title>
        <authorList>
            <consortium name="US DOE Joint Genome Institute (JGI-PGF)"/>
            <person name="Walter F."/>
            <person name="Albersmeier A."/>
            <person name="Kalinowski J."/>
            <person name="Ruckert C."/>
        </authorList>
    </citation>
    <scope>NUCLEOTIDE SEQUENCE</scope>
    <source>
        <strain evidence="1">JCM 13064</strain>
    </source>
</reference>
<sequence>MGSSLSAKFVYGFDLGGGEDEWKIRETDEYGGIDAGNASTLAWYDDSEDFVGEAEKRLLAVVSGFTETWDDNAGDGFYKREEAAKARLGVEFEWYGLSDSSSVLLAAHVVDVGWSGPVDLEALHAHPDRLRWDAALATAVHALGITPTQGDLAWILCSYYG</sequence>
<dbReference type="RefSeq" id="WP_189160922.1">
    <property type="nucleotide sequence ID" value="NZ_BMNT01000001.1"/>
</dbReference>
<reference evidence="1" key="2">
    <citation type="submission" date="2020-09" db="EMBL/GenBank/DDBJ databases">
        <authorList>
            <person name="Sun Q."/>
            <person name="Ohkuma M."/>
        </authorList>
    </citation>
    <scope>NUCLEOTIDE SEQUENCE</scope>
    <source>
        <strain evidence="1">JCM 13064</strain>
    </source>
</reference>
<accession>A0A917VC53</accession>
<protein>
    <submittedName>
        <fullName evidence="1">Uncharacterized protein</fullName>
    </submittedName>
</protein>